<dbReference type="InterPro" id="IPR010310">
    <property type="entry name" value="T7SS_ESAT-6-like"/>
</dbReference>
<organism evidence="2 3">
    <name type="scientific">Phycisphaera mikurensis (strain NBRC 102666 / KCTC 22515 / FYK2301M01)</name>
    <dbReference type="NCBI Taxonomy" id="1142394"/>
    <lineage>
        <taxon>Bacteria</taxon>
        <taxon>Pseudomonadati</taxon>
        <taxon>Planctomycetota</taxon>
        <taxon>Phycisphaerae</taxon>
        <taxon>Phycisphaerales</taxon>
        <taxon>Phycisphaeraceae</taxon>
        <taxon>Phycisphaera</taxon>
    </lineage>
</organism>
<evidence type="ECO:0008006" key="4">
    <source>
        <dbReference type="Google" id="ProtNLM"/>
    </source>
</evidence>
<dbReference type="STRING" id="1142394.PSMK_23870"/>
<dbReference type="InterPro" id="IPR029013">
    <property type="entry name" value="HP0062-like_sf"/>
</dbReference>
<evidence type="ECO:0000313" key="3">
    <source>
        <dbReference type="Proteomes" id="UP000007881"/>
    </source>
</evidence>
<dbReference type="EMBL" id="AP012338">
    <property type="protein sequence ID" value="BAM04546.1"/>
    <property type="molecule type" value="Genomic_DNA"/>
</dbReference>
<feature type="coiled-coil region" evidence="1">
    <location>
        <begin position="11"/>
        <end position="42"/>
    </location>
</feature>
<dbReference type="Proteomes" id="UP000007881">
    <property type="component" value="Chromosome"/>
</dbReference>
<dbReference type="SUPFAM" id="SSF158414">
    <property type="entry name" value="HP0062-like"/>
    <property type="match status" value="1"/>
</dbReference>
<dbReference type="AlphaFoldDB" id="I0IH08"/>
<dbReference type="Pfam" id="PF06013">
    <property type="entry name" value="WXG100"/>
    <property type="match status" value="1"/>
</dbReference>
<dbReference type="KEGG" id="phm:PSMK_23870"/>
<dbReference type="RefSeq" id="WP_014437759.1">
    <property type="nucleotide sequence ID" value="NC_017080.1"/>
</dbReference>
<sequence length="89" mass="10355">MAKANVDPQELEDFARNLSRFNQEMASLMQQLKGRMRRLEGSWHDQEQAKFQAEFDAQARVIGKFLEHSELHARALKQKAAHVKSYLGR</sequence>
<keyword evidence="3" id="KW-1185">Reference proteome</keyword>
<accession>I0IH08</accession>
<name>I0IH08_PHYMF</name>
<dbReference type="HOGENOM" id="CLU_186774_0_0_0"/>
<keyword evidence="1" id="KW-0175">Coiled coil</keyword>
<dbReference type="OrthoDB" id="3035322at2"/>
<evidence type="ECO:0000313" key="2">
    <source>
        <dbReference type="EMBL" id="BAM04546.1"/>
    </source>
</evidence>
<evidence type="ECO:0000256" key="1">
    <source>
        <dbReference type="SAM" id="Coils"/>
    </source>
</evidence>
<dbReference type="eggNOG" id="COG4842">
    <property type="taxonomic scope" value="Bacteria"/>
</dbReference>
<protein>
    <recommendedName>
        <fullName evidence="4">ESAT-6-like protein</fullName>
    </recommendedName>
</protein>
<proteinExistence type="predicted"/>
<reference evidence="2 3" key="1">
    <citation type="submission" date="2012-02" db="EMBL/GenBank/DDBJ databases">
        <title>Complete genome sequence of Phycisphaera mikurensis NBRC 102666.</title>
        <authorList>
            <person name="Ankai A."/>
            <person name="Hosoyama A."/>
            <person name="Terui Y."/>
            <person name="Sekine M."/>
            <person name="Fukai R."/>
            <person name="Kato Y."/>
            <person name="Nakamura S."/>
            <person name="Yamada-Narita S."/>
            <person name="Kawakoshi A."/>
            <person name="Fukunaga Y."/>
            <person name="Yamazaki S."/>
            <person name="Fujita N."/>
        </authorList>
    </citation>
    <scope>NUCLEOTIDE SEQUENCE [LARGE SCALE GENOMIC DNA]</scope>
    <source>
        <strain evidence="3">NBRC 102666 / KCTC 22515 / FYK2301M01</strain>
    </source>
</reference>
<dbReference type="Gene3D" id="1.10.287.850">
    <property type="entry name" value="HP0062-like domain"/>
    <property type="match status" value="1"/>
</dbReference>
<gene>
    <name evidence="2" type="ordered locus">PSMK_23870</name>
</gene>